<comment type="pathway">
    <text evidence="1">Metabolic intermediate biosynthesis; prephenate biosynthesis; prephenate from chorismate: step 1/1.</text>
</comment>
<comment type="caution">
    <text evidence="6">The sequence shown here is derived from an EMBL/GenBank/DDBJ whole genome shotgun (WGS) entry which is preliminary data.</text>
</comment>
<gene>
    <name evidence="6" type="ORF">BSU04_44670</name>
</gene>
<feature type="domain" description="Chorismate mutase" evidence="5">
    <location>
        <begin position="49"/>
        <end position="143"/>
    </location>
</feature>
<organism evidence="6 7">
    <name type="scientific">Caballeronia sordidicola</name>
    <name type="common">Burkholderia sordidicola</name>
    <dbReference type="NCBI Taxonomy" id="196367"/>
    <lineage>
        <taxon>Bacteria</taxon>
        <taxon>Pseudomonadati</taxon>
        <taxon>Pseudomonadota</taxon>
        <taxon>Betaproteobacteria</taxon>
        <taxon>Burkholderiales</taxon>
        <taxon>Burkholderiaceae</taxon>
        <taxon>Caballeronia</taxon>
    </lineage>
</organism>
<evidence type="ECO:0000259" key="5">
    <source>
        <dbReference type="PROSITE" id="PS51168"/>
    </source>
</evidence>
<evidence type="ECO:0000313" key="6">
    <source>
        <dbReference type="EMBL" id="OXC71900.1"/>
    </source>
</evidence>
<dbReference type="GO" id="GO:0009697">
    <property type="term" value="P:salicylic acid biosynthetic process"/>
    <property type="evidence" value="ECO:0007669"/>
    <property type="project" value="TreeGrafter"/>
</dbReference>
<dbReference type="PANTHER" id="PTHR38041:SF2">
    <property type="entry name" value="SECRETED CHORISMATE MUTASE"/>
    <property type="match status" value="1"/>
</dbReference>
<evidence type="ECO:0000256" key="1">
    <source>
        <dbReference type="ARBA" id="ARBA00004817"/>
    </source>
</evidence>
<dbReference type="EMBL" id="MTHB01000290">
    <property type="protein sequence ID" value="OXC71900.1"/>
    <property type="molecule type" value="Genomic_DNA"/>
</dbReference>
<evidence type="ECO:0000256" key="4">
    <source>
        <dbReference type="ARBA" id="ARBA00023235"/>
    </source>
</evidence>
<name>A0A226WM46_CABSO</name>
<evidence type="ECO:0000256" key="3">
    <source>
        <dbReference type="ARBA" id="ARBA00022729"/>
    </source>
</evidence>
<dbReference type="SMART" id="SM00830">
    <property type="entry name" value="CM_2"/>
    <property type="match status" value="1"/>
</dbReference>
<dbReference type="NCBIfam" id="TIGR01806">
    <property type="entry name" value="CM_mono2"/>
    <property type="match status" value="1"/>
</dbReference>
<dbReference type="Proteomes" id="UP000214720">
    <property type="component" value="Unassembled WGS sequence"/>
</dbReference>
<evidence type="ECO:0000256" key="2">
    <source>
        <dbReference type="ARBA" id="ARBA00012404"/>
    </source>
</evidence>
<dbReference type="InterPro" id="IPR036263">
    <property type="entry name" value="Chorismate_II_sf"/>
</dbReference>
<dbReference type="InterPro" id="IPR036979">
    <property type="entry name" value="CM_dom_sf"/>
</dbReference>
<proteinExistence type="predicted"/>
<dbReference type="PROSITE" id="PS51168">
    <property type="entry name" value="CHORISMATE_MUT_2"/>
    <property type="match status" value="1"/>
</dbReference>
<dbReference type="InterPro" id="IPR008240">
    <property type="entry name" value="Chorismate_mutase_periplasmic"/>
</dbReference>
<dbReference type="GO" id="GO:0046417">
    <property type="term" value="P:chorismate metabolic process"/>
    <property type="evidence" value="ECO:0007669"/>
    <property type="project" value="InterPro"/>
</dbReference>
<dbReference type="UniPathway" id="UPA00120">
    <property type="reaction ID" value="UER00203"/>
</dbReference>
<dbReference type="Pfam" id="PF01817">
    <property type="entry name" value="CM_2"/>
    <property type="match status" value="1"/>
</dbReference>
<dbReference type="PANTHER" id="PTHR38041">
    <property type="entry name" value="CHORISMATE MUTASE"/>
    <property type="match status" value="1"/>
</dbReference>
<dbReference type="SUPFAM" id="SSF48600">
    <property type="entry name" value="Chorismate mutase II"/>
    <property type="match status" value="1"/>
</dbReference>
<dbReference type="Gene3D" id="1.20.59.10">
    <property type="entry name" value="Chorismate mutase"/>
    <property type="match status" value="1"/>
</dbReference>
<evidence type="ECO:0000313" key="7">
    <source>
        <dbReference type="Proteomes" id="UP000214720"/>
    </source>
</evidence>
<dbReference type="InterPro" id="IPR002701">
    <property type="entry name" value="CM_II_prokaryot"/>
</dbReference>
<dbReference type="InterPro" id="IPR051331">
    <property type="entry name" value="Chorismate_mutase-related"/>
</dbReference>
<reference evidence="7" key="1">
    <citation type="submission" date="2017-01" db="EMBL/GenBank/DDBJ databases">
        <title>Genome Analysis of Deinococcus marmoris KOPRI26562.</title>
        <authorList>
            <person name="Kim J.H."/>
            <person name="Oh H.-M."/>
        </authorList>
    </citation>
    <scope>NUCLEOTIDE SEQUENCE [LARGE SCALE GENOMIC DNA]</scope>
    <source>
        <strain evidence="7">PAMC 26633</strain>
    </source>
</reference>
<keyword evidence="3" id="KW-0732">Signal</keyword>
<accession>A0A226WM46</accession>
<keyword evidence="4" id="KW-0413">Isomerase</keyword>
<dbReference type="EC" id="5.4.99.5" evidence="2"/>
<protein>
    <recommendedName>
        <fullName evidence="2">chorismate mutase</fullName>
        <ecNumber evidence="2">5.4.99.5</ecNumber>
    </recommendedName>
</protein>
<dbReference type="GO" id="GO:0004106">
    <property type="term" value="F:chorismate mutase activity"/>
    <property type="evidence" value="ECO:0007669"/>
    <property type="project" value="UniProtKB-EC"/>
</dbReference>
<dbReference type="AlphaFoldDB" id="A0A226WM46"/>
<dbReference type="eggNOG" id="COG1605">
    <property type="taxonomic scope" value="Bacteria"/>
</dbReference>
<dbReference type="NCBIfam" id="NF006741">
    <property type="entry name" value="PRK09269.1"/>
    <property type="match status" value="1"/>
</dbReference>
<sequence>MIAYDHPSRALRHTARHTLSCGFLDLAPVFMLRHSLLQVLRAKACLAACVIAITACSSAALADGDDTPFTNIIALSSQRLALAEPVARWKWAHHEPITDQPREAALLAVIDSRAKSAGIDPAFAQLFFRDQIEASKDVQNALFDNWRKSRAPEGTPPDLAHDTRPKLDSVTNALLSALAGVEPLRHADDCPLRLADSIARWKHLTRYDSAQNAPLTRALSHVCESGGVGAVG</sequence>